<feature type="compositionally biased region" description="Low complexity" evidence="2">
    <location>
        <begin position="3786"/>
        <end position="3801"/>
    </location>
</feature>
<dbReference type="InterPro" id="IPR013783">
    <property type="entry name" value="Ig-like_fold"/>
</dbReference>
<keyword evidence="5" id="KW-1185">Reference proteome</keyword>
<dbReference type="GO" id="GO:0005929">
    <property type="term" value="C:cilium"/>
    <property type="evidence" value="ECO:0007669"/>
    <property type="project" value="TreeGrafter"/>
</dbReference>
<evidence type="ECO:0000256" key="3">
    <source>
        <dbReference type="SAM" id="Phobius"/>
    </source>
</evidence>
<evidence type="ECO:0000313" key="4">
    <source>
        <dbReference type="EMBL" id="CRG93211.1"/>
    </source>
</evidence>
<feature type="compositionally biased region" description="Acidic residues" evidence="2">
    <location>
        <begin position="2454"/>
        <end position="2467"/>
    </location>
</feature>
<feature type="region of interest" description="Disordered" evidence="2">
    <location>
        <begin position="2436"/>
        <end position="2470"/>
    </location>
</feature>
<feature type="coiled-coil region" evidence="1">
    <location>
        <begin position="2573"/>
        <end position="2624"/>
    </location>
</feature>
<organism evidence="4 5">
    <name type="scientific">Plasmodium gallinaceum</name>
    <dbReference type="NCBI Taxonomy" id="5849"/>
    <lineage>
        <taxon>Eukaryota</taxon>
        <taxon>Sar</taxon>
        <taxon>Alveolata</taxon>
        <taxon>Apicomplexa</taxon>
        <taxon>Aconoidasida</taxon>
        <taxon>Haemosporida</taxon>
        <taxon>Plasmodiidae</taxon>
        <taxon>Plasmodium</taxon>
        <taxon>Plasmodium (Haemamoeba)</taxon>
    </lineage>
</organism>
<evidence type="ECO:0000256" key="1">
    <source>
        <dbReference type="SAM" id="Coils"/>
    </source>
</evidence>
<name>A0A1J1GLK9_PLAGA</name>
<evidence type="ECO:0000313" key="5">
    <source>
        <dbReference type="Proteomes" id="UP000220797"/>
    </source>
</evidence>
<keyword evidence="3" id="KW-0472">Membrane</keyword>
<feature type="region of interest" description="Disordered" evidence="2">
    <location>
        <begin position="3782"/>
        <end position="3801"/>
    </location>
</feature>
<dbReference type="Gene3D" id="2.60.40.10">
    <property type="entry name" value="Immunoglobulins"/>
    <property type="match status" value="1"/>
</dbReference>
<keyword evidence="3" id="KW-0812">Transmembrane</keyword>
<dbReference type="VEuPathDB" id="PlasmoDB:PGAL8A_00091500"/>
<dbReference type="GeneID" id="39729439"/>
<dbReference type="PANTHER" id="PTHR45912">
    <property type="entry name" value="CILIA- AND FLAGELLA-ASSOCIATED PROTEIN 47"/>
    <property type="match status" value="1"/>
</dbReference>
<sequence>MNEEIENKFDLIDVEPKFLEFFYDSIEEIDEFLKNKENNQVQKKSLKIKNICTKTQNIKIFESESRFLKIKGLKKKKLAPGTSEKILVEFSFYNLELGEYKNDKKKNLLSILNNIECSVFLKIQSEYSTLNIPIYIKKKVPLFVYDNIVNFGTCRNNLTYSFSLKIKNVGTKKGTFTISDNDTLKNKNKNKNKMKDKNINVRFNNNLKKNVKEESDKEEKIKDINNNLLIEFDKKSLDININESQTVNIKIQNRNEEKIHCEYKVLVGEYSYFTKKPKNIIIMAIFVNSQTSFLFENIITNQINLNYLYYGSKIKFAGKIKNENNFSILCKYQLNKINIFYSMNSIQKYTLDNNLDVNQLKHDVFNNLNNELNEEERKEKEKLYAISKKYLKIDENINIKLNEENGYLVKKLSYSDILFEIQSKYDIEFLEKINRNTSYLLNIPIIIELTLYINSIDNEEEKKGKYKNNTNIIKQENKEESKEEIKLFVIFCLTFPSLLSNNYFINYERVSINEGKTIIIELTNKNKFLKINYCFSKIPFITLNKREGIINPLSKDIITLKLKCDTIKNINEYLYVFFCNNLYFFVLLINAEVKTGYPLNKELNVLKTKQRKSLNDKFIDIQISHTNKNDEIYEQIINNLSLEKVDRNLYMIDGKLNKYNYNENFMNYLKNNKKKYNDILKYMYEKRKKKEIVNSNNKINDENKLKDRINKVIKDINIYVNDTELTKISNTCIQQKIYEERRKKYFDLKKQNIKMCKNESIDETNLFIGQNLEENQLNNITFPKIIEFNNVLLNNQYIQHFYVCNNNNDCNIKVKFTHSDNIVIDDNLVVIKSNSKKKLNIKFNLKSLLKIKKYDQLPNNSFYNIPNDIFNENSGEIFDQNSNCILKEKMNDIFSEKLNNFFGEQSNDIFDQHIYRENVLLKINNYDEKIMISANLILLNVFIKVNILHFYFENINTEMVCENKIIVYNPFDILINIKTKYNKQFFEMDNNILISPNEYKIIPVKFFACENTNIIEEFIQIYLDDNRLYKSIKCKCFINKCDYKVNLSQIDFENILLNRSYTKDFYLINTSDSTLLFKCIYKPNCINVFSKYNYVNKNEKIKITVLLKLKENKKIKDKIIFFIRGSEKLIIPVNSKCTSSNILISDNIHIEQESCELKNYEINILNKGLCEETIFLNLNELNFLNLKINKKKKKNFLTYNNKEYKNAYEKNENIIFSKISILECEDLLTDECIKFFYNNFIKLYNFISNNKYKFDIHFSENEKLVSNFYKINIPSKCFISLCIQSYYNKVLYKEITFNNLLHNKVLYEKINEKIKVEIKNRYLNVSPSYLYFRDILPSNTDKYFISYFKKEKTKTLKIKNVSDKNIEWKLYIYSEKQKEKYFLGNNINDDDINDKILPIIKDEKKVDKNKEIKEQLYEIDISKEYGLLESNKEEEIEIRLKKVFNEGRYVEILGISIVYVNNDINNETNEKIIKKNEKKINYCVYMLLNCICPKLYFDVTYINIIHNKLNEYFIFPFHIYNYGYNYVRIDYHFDNLYAENFSLTLDFLEGKEINEKIKKINVCLKCKSNQNLKFKSYVSISVLNHDKYTIPIFINIDESIDYFLDKIEDKNDSNLNEIHFLSKSNKLNHKKLEENESSSNNLSDYQNNNDETNIKKKTISSSIVDNKNICNDKDDYTYYENNLLSYSFKNENNSVLSFYCNNINNTYENSNFCIYKELKINNITNVYYNEEKNIIDLNEIINDYIFLFLQKILLKKNYFPNVVENTNDLFIFFINLMSDIFLLNQNRNIQNILNELKYYQNISMNDLDKIQCIHETFLKNIKSVIKNLKEEGLLIDHIVYENLLPVDLYFFHILDKIPDYFYIKNNNNEEKKEKKEYLKIDEIEDFLKCGNEKDKKKIFYFDKIFRTHLKLYSYSWLTIFLEILDKKVFNSINITSLNKLRGIKLCNIENIVNENIKIHKINYLIVLNNNNKETNKHTCLLKEKTKTKERKNTKLIKLYSKNINNEKVDNERIKTNKYKKILSRNSVNDKYKKKINNDENGCVLNYFDFHKNNFIDLKNILNQINNLSYYKVYNENKNDKLLKEENIKNFKNNKVVVEGKSLKHHKNETEKEKIKEFLFQNEITKEQKKFNNSKNFEYILFEWLYFHYNNIKYIKMRDFKYIYKGDVINENNNGDTYHKLDKHNFYIQKKKKKKYIKKKRKITSIYDLKDLVIIIYTIISHIPYYLFFKNKIKKNCKSKKDYIYNIDILLLILNEIKLNNLINRKILIKFNYIHIFLFLASIYFILPNYIPKFYLIIDDFSSYRNDVNFINEEILRNKKKRKSIRNDNVNEKKVLNSEVKENERIITIYNLNNYKCKYNIFLVGCNKYQIDKNYIIIDSLKSEEIKLKINENYNKNIFNCNYNTKINISTSKNRKKEENHDYKTNFDEYSSFTTLSSSNYESSKDENEDKNEGENESENEEIDESSNDENYFSKTENYTVLILREEDNYLPDEKNDEKYICIKLIEKDFIEKEQLYMNENNLKEKTYYCNNLNDINDSKNSNEISKIWSNSSQLNIMLNNSEIKYFNFRGKVYENKNLEINLLNDTNRKVEINSNIYHLYLKDLKKEKKKKETFEIDINIINEKNNDLYNQCDVCSLINKNIINNLNQEEKYFSCFYIDNFSYFSKENEKKKLQLYFSPFVSGYYFCFLLFYVKDRKTKFLISTCKLNFLFYINNIKEEETIKMNPELTSFFYDLKLCPVNKEFLKCIKFILCNLKKKDEKLFHTYLKSYLEDLNRYKNKFYIICDSDKMTIKESSILFDNFNPNKYMKEIHKLNIDNLYNLIKDDINCYCTLNIKEEINGVFEYNCILLKKKNNFSNSLNYKEIKDVYFKEKGNNMDDNYYKLYKIIANVNNRSKLITITFNTRAFFLSKKNAPLYNYTNSNIIYKCEYSEIVDQNNNKIDYKIFNSEDHIEISKDVETFHFEVTCYSVISVICSCFLILTNIKNEEDQIKIKIEANISKPFPKEILKVNLLNRMKKNVQIEIYNELDFHCEFKIYSDLSILFGDKTIEMLPKQKKVYNFFIENVHIGEFVGCLIFKFYKFIDKSKQNNFYFDYFFWYKIIINIELSEPLKILFLETFIGDKINKEIVLKNNGNKKEEYFLLTYMNEYIEKRQIEIQKNEIYVYSINYKPKIPNYFENINPSNNSNLFSTDDIVNISSNINENDSPKDSSVVSFNEIKNENNTFNDVNYILKEKKSTTNQDMNTNIAKELYNFYYPSIEEELINDKNNDLKEEMKRFENLQKKHEKNIDTVKNMNDKNYIYDENINKSEFLTQKSKNYFKQNEKQIFEELINYCKKYINIDVNYSNQNIGFFFIYNENEGINYYILILLAKLRNILAICNFSTCFSKSCLINIDFDFNYDNKRFVNQLNTNNSTYSDNFYYKIVESANRDIKKDLSKNNFTYNHDDNNNNDIISKLCNFEDNNDNKYPSNIDNEIITNSENKCIYLSNKINYSIIEDKSKNKIIIKYQPSLKTSQECYFIVRNNLFGDFIYLIKGSYIVKRKIKEKIVINNSCCLYHFNIDLFNPFNCNILIKCKLKKKKTNYYKNIMNNDPYNNILTNEYIEEKKKKKKHNFAIRKEKVLLNNENNYFKMLSNENFKIKDRKNFSLLIKFFCKNIHSKKNLIIILQPIHKNKNRKKLFSIIYEYILSFNNISKQNIFKELCLLDDNNNFNIPDQNEKLKINKNYFSKNMLSHISMTHTETINFNQVEYNKKNEIYENEEGLVGENMKAIDIHTDVSHEEELNENEFSMSESSINESSNIESEKSKYNTYTFNIDELSSDELYENEYKKNYSYENELNTEESSYNESIDEKLIFYKENKKTIKENYNFLKDEDKIMYHNEKNYIESLCKKKTYVKIYIDKRKMRKREDYKILLNELENSKKKMLHRNIEKNKCIYKIFLINLNNLNNSNDMKNNTNIKISNIFFDIDEELLNDYLYVDIIKDTEFSLVMSLELIAYLPFHCNFFIMIKKINIENEEKENVEMCENEKNEFTIIEKNFVLIEIFNYINLSRKYLNVFIDNNLYSETKLNIFYKHTSDSYFDAYIINYNQLCNYLLKDEIINYEIKPKSGILKHNNYNQFLITRINKNNIISFNNSFLLLIKTKKKIHSYIIFSHYSPINDIYTMYEQNKIKEIMNENKKKFSEVFNTFRQDKKESRIFNERDQIIIEDISKSTNEIKNF</sequence>
<feature type="transmembrane region" description="Helical" evidence="3">
    <location>
        <begin position="2266"/>
        <end position="2286"/>
    </location>
</feature>
<feature type="transmembrane region" description="Helical" evidence="3">
    <location>
        <begin position="2211"/>
        <end position="2228"/>
    </location>
</feature>
<feature type="coiled-coil region" evidence="1">
    <location>
        <begin position="3261"/>
        <end position="3295"/>
    </location>
</feature>
<dbReference type="PANTHER" id="PTHR45912:SF3">
    <property type="entry name" value="CILIA- AND FLAGELLA-ASSOCIATED PROTEIN 47"/>
    <property type="match status" value="1"/>
</dbReference>
<dbReference type="GO" id="GO:0060271">
    <property type="term" value="P:cilium assembly"/>
    <property type="evidence" value="ECO:0007669"/>
    <property type="project" value="TreeGrafter"/>
</dbReference>
<protein>
    <submittedName>
        <fullName evidence="4">Uncharacterized protein</fullName>
    </submittedName>
</protein>
<dbReference type="OMA" id="EWLYFHY"/>
<evidence type="ECO:0000256" key="2">
    <source>
        <dbReference type="SAM" id="MobiDB-lite"/>
    </source>
</evidence>
<gene>
    <name evidence="4" type="ORF">PGAL8A_00091500</name>
</gene>
<keyword evidence="1" id="KW-0175">Coiled coil</keyword>
<comment type="caution">
    <text evidence="4">The sequence shown here is derived from an EMBL/GenBank/DDBJ whole genome shotgun (WGS) entry which is preliminary data.</text>
</comment>
<keyword evidence="3" id="KW-1133">Transmembrane helix</keyword>
<dbReference type="RefSeq" id="XP_028526033.1">
    <property type="nucleotide sequence ID" value="XM_028671721.1"/>
</dbReference>
<dbReference type="Proteomes" id="UP000220797">
    <property type="component" value="Unassembled WGS sequence"/>
</dbReference>
<proteinExistence type="predicted"/>
<reference evidence="4" key="1">
    <citation type="submission" date="2015-04" db="EMBL/GenBank/DDBJ databases">
        <authorList>
            <consortium name="Pathogen Informatics"/>
        </authorList>
    </citation>
    <scope>NUCLEOTIDE SEQUENCE [LARGE SCALE GENOMIC DNA]</scope>
    <source>
        <strain evidence="4">8A</strain>
    </source>
</reference>
<dbReference type="OrthoDB" id="392374at2759"/>
<accession>A0A1J1GLK9</accession>
<dbReference type="EMBL" id="CVMV01000014">
    <property type="protein sequence ID" value="CRG93211.1"/>
    <property type="molecule type" value="Genomic_DNA"/>
</dbReference>
<feature type="compositionally biased region" description="Basic and acidic residues" evidence="2">
    <location>
        <begin position="2442"/>
        <end position="2453"/>
    </location>
</feature>